<dbReference type="PANTHER" id="PTHR34979:SF1">
    <property type="entry name" value="INNER MEMBRANE PROTEIN YGAZ"/>
    <property type="match status" value="1"/>
</dbReference>
<dbReference type="RefSeq" id="WP_090797274.1">
    <property type="nucleotide sequence ID" value="NZ_FMYI01000014.1"/>
</dbReference>
<dbReference type="Proteomes" id="UP000242949">
    <property type="component" value="Unassembled WGS sequence"/>
</dbReference>
<dbReference type="Pfam" id="PF03591">
    <property type="entry name" value="AzlC"/>
    <property type="match status" value="1"/>
</dbReference>
<gene>
    <name evidence="8" type="ORF">SAMN05421734_11422</name>
</gene>
<comment type="similarity">
    <text evidence="2">Belongs to the AzlC family.</text>
</comment>
<evidence type="ECO:0000256" key="3">
    <source>
        <dbReference type="ARBA" id="ARBA00022448"/>
    </source>
</evidence>
<keyword evidence="9" id="KW-1185">Reference proteome</keyword>
<keyword evidence="3" id="KW-0813">Transport</keyword>
<evidence type="ECO:0000256" key="5">
    <source>
        <dbReference type="ARBA" id="ARBA00022692"/>
    </source>
</evidence>
<dbReference type="InterPro" id="IPR011606">
    <property type="entry name" value="Brnchd-chn_aa_trnsp_permease"/>
</dbReference>
<keyword evidence="4" id="KW-1003">Cell membrane</keyword>
<dbReference type="GO" id="GO:0005886">
    <property type="term" value="C:plasma membrane"/>
    <property type="evidence" value="ECO:0007669"/>
    <property type="project" value="UniProtKB-SubCell"/>
</dbReference>
<evidence type="ECO:0000256" key="7">
    <source>
        <dbReference type="ARBA" id="ARBA00023136"/>
    </source>
</evidence>
<dbReference type="GO" id="GO:1903785">
    <property type="term" value="P:L-valine transmembrane transport"/>
    <property type="evidence" value="ECO:0007669"/>
    <property type="project" value="TreeGrafter"/>
</dbReference>
<dbReference type="PANTHER" id="PTHR34979">
    <property type="entry name" value="INNER MEMBRANE PROTEIN YGAZ"/>
    <property type="match status" value="1"/>
</dbReference>
<reference evidence="9" key="1">
    <citation type="submission" date="2016-09" db="EMBL/GenBank/DDBJ databases">
        <authorList>
            <person name="Varghese N."/>
            <person name="Submissions S."/>
        </authorList>
    </citation>
    <scope>NUCLEOTIDE SEQUENCE [LARGE SCALE GENOMIC DNA]</scope>
    <source>
        <strain evidence="9">S5</strain>
    </source>
</reference>
<dbReference type="AlphaFoldDB" id="A0A1G6N4P4"/>
<evidence type="ECO:0000313" key="9">
    <source>
        <dbReference type="Proteomes" id="UP000242949"/>
    </source>
</evidence>
<evidence type="ECO:0000256" key="2">
    <source>
        <dbReference type="ARBA" id="ARBA00010735"/>
    </source>
</evidence>
<sequence>MIKEDIQKGMKQGMPIMLGYFPIALTFGVVSQQAGLSLVELTSMSILVYAGAAQFMAVNLLMVSAGLLEITIATFVLNFRHFVMSLSFVHKLEHINVRWKTALTSLLTDESFALASMDSKKEKKSHYYYLGLFSVAYLSWIMGSFLGGVMGDIFPERLSVSLGIALYAMFIALLIPSIQKNRRHGWIALIAMAINYTLSFYVDSGWSIVLSTIFASGIGTMFIRREA</sequence>
<evidence type="ECO:0000256" key="1">
    <source>
        <dbReference type="ARBA" id="ARBA00004651"/>
    </source>
</evidence>
<evidence type="ECO:0000256" key="4">
    <source>
        <dbReference type="ARBA" id="ARBA00022475"/>
    </source>
</evidence>
<evidence type="ECO:0000256" key="6">
    <source>
        <dbReference type="ARBA" id="ARBA00022989"/>
    </source>
</evidence>
<organism evidence="8 9">
    <name type="scientific">Pelagirhabdus alkalitolerans</name>
    <dbReference type="NCBI Taxonomy" id="1612202"/>
    <lineage>
        <taxon>Bacteria</taxon>
        <taxon>Bacillati</taxon>
        <taxon>Bacillota</taxon>
        <taxon>Bacilli</taxon>
        <taxon>Bacillales</taxon>
        <taxon>Bacillaceae</taxon>
        <taxon>Pelagirhabdus</taxon>
    </lineage>
</organism>
<proteinExistence type="inferred from homology"/>
<evidence type="ECO:0000313" key="8">
    <source>
        <dbReference type="EMBL" id="SDC62790.1"/>
    </source>
</evidence>
<comment type="subcellular location">
    <subcellularLocation>
        <location evidence="1">Cell membrane</location>
        <topology evidence="1">Multi-pass membrane protein</topology>
    </subcellularLocation>
</comment>
<keyword evidence="6" id="KW-1133">Transmembrane helix</keyword>
<protein>
    <submittedName>
        <fullName evidence="8">4-azaleucine resistance probable transporter AzlC</fullName>
    </submittedName>
</protein>
<keyword evidence="5" id="KW-0812">Transmembrane</keyword>
<accession>A0A1G6N4P4</accession>
<dbReference type="STRING" id="1612202.SAMN05421734_11422"/>
<keyword evidence="7" id="KW-0472">Membrane</keyword>
<dbReference type="OrthoDB" id="3177005at2"/>
<name>A0A1G6N4P4_9BACI</name>
<dbReference type="EMBL" id="FMYI01000014">
    <property type="protein sequence ID" value="SDC62790.1"/>
    <property type="molecule type" value="Genomic_DNA"/>
</dbReference>